<reference evidence="13 14" key="1">
    <citation type="submission" date="2019-10" db="EMBL/GenBank/DDBJ databases">
        <title>Genome Sequences from Six Type Strain Members of the Archaeal Family Sulfolobaceae: Acidianus ambivalens, Acidianus infernus, Metallosphaera prunae, Stygiolobus azoricus, Sulfolobus metallicus, and Sulfurisphaera ohwakuensis.</title>
        <authorList>
            <person name="Counts J.A."/>
            <person name="Kelly R.M."/>
        </authorList>
    </citation>
    <scope>NUCLEOTIDE SEQUENCE [LARGE SCALE GENOMIC DNA]</scope>
    <source>
        <strain evidence="13 14">TA-1</strain>
    </source>
</reference>
<accession>A0A650CFM3</accession>
<dbReference type="Gene3D" id="3.30.390.30">
    <property type="match status" value="1"/>
</dbReference>
<dbReference type="InterPro" id="IPR016156">
    <property type="entry name" value="FAD/NAD-linked_Rdtase_dimer_sf"/>
</dbReference>
<evidence type="ECO:0000256" key="8">
    <source>
        <dbReference type="ARBA" id="ARBA00023284"/>
    </source>
</evidence>
<dbReference type="EMBL" id="CP045484">
    <property type="protein sequence ID" value="QGR16337.1"/>
    <property type="molecule type" value="Genomic_DNA"/>
</dbReference>
<dbReference type="InterPro" id="IPR036188">
    <property type="entry name" value="FAD/NAD-bd_sf"/>
</dbReference>
<dbReference type="Proteomes" id="UP000427373">
    <property type="component" value="Chromosome"/>
</dbReference>
<dbReference type="InterPro" id="IPR023753">
    <property type="entry name" value="FAD/NAD-binding_dom"/>
</dbReference>
<reference evidence="12 15" key="2">
    <citation type="submission" date="2020-08" db="EMBL/GenBank/DDBJ databases">
        <title>Genomic Encyclopedia of Type Strains, Phase IV (KMG-IV): sequencing the most valuable type-strain genomes for metagenomic binning, comparative biology and taxonomic classification.</title>
        <authorList>
            <person name="Goeker M."/>
        </authorList>
    </citation>
    <scope>NUCLEOTIDE SEQUENCE [LARGE SCALE GENOMIC DNA]</scope>
    <source>
        <strain evidence="12 15">DSM 12421</strain>
    </source>
</reference>
<evidence type="ECO:0000256" key="6">
    <source>
        <dbReference type="ARBA" id="ARBA00023027"/>
    </source>
</evidence>
<evidence type="ECO:0000256" key="4">
    <source>
        <dbReference type="ARBA" id="ARBA00022827"/>
    </source>
</evidence>
<keyword evidence="5 9" id="KW-0560">Oxidoreductase</keyword>
<evidence type="ECO:0000256" key="3">
    <source>
        <dbReference type="ARBA" id="ARBA00022630"/>
    </source>
</evidence>
<evidence type="ECO:0000259" key="10">
    <source>
        <dbReference type="Pfam" id="PF02852"/>
    </source>
</evidence>
<dbReference type="InterPro" id="IPR012999">
    <property type="entry name" value="Pyr_OxRdtase_I_AS"/>
</dbReference>
<keyword evidence="14" id="KW-1185">Reference proteome</keyword>
<dbReference type="InterPro" id="IPR001100">
    <property type="entry name" value="Pyr_nuc-diS_OxRdtase"/>
</dbReference>
<comment type="similarity">
    <text evidence="2 9">Belongs to the class-I pyridine nucleotide-disulfide oxidoreductase family.</text>
</comment>
<feature type="domain" description="Pyridine nucleotide-disulphide oxidoreductase dimerisation" evidence="10">
    <location>
        <begin position="342"/>
        <end position="449"/>
    </location>
</feature>
<dbReference type="RefSeq" id="WP_156013895.1">
    <property type="nucleotide sequence ID" value="NZ_CP045484.1"/>
</dbReference>
<dbReference type="PANTHER" id="PTHR22912:SF151">
    <property type="entry name" value="DIHYDROLIPOYL DEHYDROGENASE, MITOCHONDRIAL"/>
    <property type="match status" value="1"/>
</dbReference>
<dbReference type="Pfam" id="PF07992">
    <property type="entry name" value="Pyr_redox_2"/>
    <property type="match status" value="1"/>
</dbReference>
<evidence type="ECO:0000256" key="7">
    <source>
        <dbReference type="ARBA" id="ARBA00023157"/>
    </source>
</evidence>
<organism evidence="13 14">
    <name type="scientific">Sulfurisphaera ohwakuensis</name>
    <dbReference type="NCBI Taxonomy" id="69656"/>
    <lineage>
        <taxon>Archaea</taxon>
        <taxon>Thermoproteota</taxon>
        <taxon>Thermoprotei</taxon>
        <taxon>Sulfolobales</taxon>
        <taxon>Sulfolobaceae</taxon>
        <taxon>Sulfurisphaera</taxon>
    </lineage>
</organism>
<comment type="cofactor">
    <cofactor evidence="1">
        <name>FAD</name>
        <dbReference type="ChEBI" id="CHEBI:57692"/>
    </cofactor>
</comment>
<gene>
    <name evidence="13" type="ORF">D1869_03310</name>
    <name evidence="12" type="ORF">HNQ62_002183</name>
</gene>
<evidence type="ECO:0000259" key="11">
    <source>
        <dbReference type="Pfam" id="PF07992"/>
    </source>
</evidence>
<keyword evidence="7" id="KW-1015">Disulfide bond</keyword>
<feature type="domain" description="FAD/NAD(P)-binding" evidence="11">
    <location>
        <begin position="3"/>
        <end position="319"/>
    </location>
</feature>
<evidence type="ECO:0000313" key="12">
    <source>
        <dbReference type="EMBL" id="MBB5254409.1"/>
    </source>
</evidence>
<dbReference type="AlphaFoldDB" id="A0A650CFM3"/>
<evidence type="ECO:0000256" key="2">
    <source>
        <dbReference type="ARBA" id="ARBA00007532"/>
    </source>
</evidence>
<dbReference type="PANTHER" id="PTHR22912">
    <property type="entry name" value="DISULFIDE OXIDOREDUCTASE"/>
    <property type="match status" value="1"/>
</dbReference>
<dbReference type="EC" id="1.8.1.4" evidence="12 13"/>
<dbReference type="PROSITE" id="PS00076">
    <property type="entry name" value="PYRIDINE_REDOX_1"/>
    <property type="match status" value="1"/>
</dbReference>
<evidence type="ECO:0000313" key="14">
    <source>
        <dbReference type="Proteomes" id="UP000427373"/>
    </source>
</evidence>
<sequence length="455" mass="50748">MKYDVTVIGAGGGGYPGAFRLAKSGYNVLMADPKGELGGNCLYSGCVPSKTVREMVQLIWRTSRVLKQEIKVDFERIQDHKDFVQETRFKQHKRELSEYSSITFYKGVIKIKDPNHVVVKTEDKEIEAETRYIIIASGSEPFKPQFPGSEYCITSDDLYSYKTPLRKLPQDMVIIGGGYIAIETASIFNILGVKTHLLVRGDRVLRGFEDEIVNTLLPILKLDIIYNAPILEVKKIKEDEFEVIYSSKDGAKKSIRTNLVLLATGRKPVLPEGIENTGIALDKRGYIVIDNAMRTNLPNVFATGDVNGKAPYFHAAVRMSIAAAYNIMANGSPIDYVDYKSIPVTIYSVPSASYVGIMPSEAKRMGIEIMEATYNMEDEVMAQMYDEREGMLKLIFEKGSLRLIGAWMVGVHSQYLINELGQAVLHGLTAKQLASFADQHPSTNEIIAYAARKVL</sequence>
<evidence type="ECO:0000256" key="5">
    <source>
        <dbReference type="ARBA" id="ARBA00023002"/>
    </source>
</evidence>
<evidence type="ECO:0000313" key="15">
    <source>
        <dbReference type="Proteomes" id="UP000582213"/>
    </source>
</evidence>
<dbReference type="NCBIfam" id="NF004943">
    <property type="entry name" value="PRK06292.2-1"/>
    <property type="match status" value="1"/>
</dbReference>
<dbReference type="SUPFAM" id="SSF55424">
    <property type="entry name" value="FAD/NAD-linked reductases, dimerisation (C-terminal) domain"/>
    <property type="match status" value="1"/>
</dbReference>
<dbReference type="PRINTS" id="PR00368">
    <property type="entry name" value="FADPNR"/>
</dbReference>
<dbReference type="EMBL" id="JACHFY010000015">
    <property type="protein sequence ID" value="MBB5254409.1"/>
    <property type="molecule type" value="Genomic_DNA"/>
</dbReference>
<dbReference type="PIRSF" id="PIRSF000350">
    <property type="entry name" value="Mercury_reductase_MerA"/>
    <property type="match status" value="1"/>
</dbReference>
<dbReference type="SUPFAM" id="SSF51905">
    <property type="entry name" value="FAD/NAD(P)-binding domain"/>
    <property type="match status" value="1"/>
</dbReference>
<dbReference type="InterPro" id="IPR004099">
    <property type="entry name" value="Pyr_nucl-diS_OxRdtase_dimer"/>
</dbReference>
<proteinExistence type="inferred from homology"/>
<dbReference type="Gene3D" id="3.50.50.60">
    <property type="entry name" value="FAD/NAD(P)-binding domain"/>
    <property type="match status" value="2"/>
</dbReference>
<dbReference type="InterPro" id="IPR050151">
    <property type="entry name" value="Class-I_Pyr_Nuc-Dis_Oxidored"/>
</dbReference>
<dbReference type="GeneID" id="42800242"/>
<keyword evidence="8 9" id="KW-0676">Redox-active center</keyword>
<evidence type="ECO:0000313" key="13">
    <source>
        <dbReference type="EMBL" id="QGR16337.1"/>
    </source>
</evidence>
<dbReference type="OrthoDB" id="27922at2157"/>
<evidence type="ECO:0000256" key="9">
    <source>
        <dbReference type="RuleBase" id="RU003691"/>
    </source>
</evidence>
<dbReference type="Pfam" id="PF02852">
    <property type="entry name" value="Pyr_redox_dim"/>
    <property type="match status" value="1"/>
</dbReference>
<keyword evidence="4 9" id="KW-0274">FAD</keyword>
<dbReference type="GO" id="GO:0006103">
    <property type="term" value="P:2-oxoglutarate metabolic process"/>
    <property type="evidence" value="ECO:0007669"/>
    <property type="project" value="TreeGrafter"/>
</dbReference>
<dbReference type="KEGG" id="soh:D1869_03310"/>
<keyword evidence="6" id="KW-0520">NAD</keyword>
<dbReference type="GO" id="GO:0004148">
    <property type="term" value="F:dihydrolipoyl dehydrogenase (NADH) activity"/>
    <property type="evidence" value="ECO:0007669"/>
    <property type="project" value="UniProtKB-EC"/>
</dbReference>
<name>A0A650CFM3_SULOH</name>
<keyword evidence="3 9" id="KW-0285">Flavoprotein</keyword>
<protein>
    <submittedName>
        <fullName evidence="12">Dihydrolipoamide dehydrogenase</fullName>
        <ecNumber evidence="12 13">1.8.1.4</ecNumber>
    </submittedName>
    <submittedName>
        <fullName evidence="13">Dihydrolipoyl dehydrogenase</fullName>
    </submittedName>
</protein>
<dbReference type="PRINTS" id="PR00411">
    <property type="entry name" value="PNDRDTASEI"/>
</dbReference>
<dbReference type="GO" id="GO:0050660">
    <property type="term" value="F:flavin adenine dinucleotide binding"/>
    <property type="evidence" value="ECO:0007669"/>
    <property type="project" value="TreeGrafter"/>
</dbReference>
<dbReference type="Proteomes" id="UP000582213">
    <property type="component" value="Unassembled WGS sequence"/>
</dbReference>
<evidence type="ECO:0000256" key="1">
    <source>
        <dbReference type="ARBA" id="ARBA00001974"/>
    </source>
</evidence>